<keyword evidence="2 5" id="KW-0547">Nucleotide-binding</keyword>
<evidence type="ECO:0000259" key="7">
    <source>
        <dbReference type="PROSITE" id="PS50975"/>
    </source>
</evidence>
<dbReference type="PROSITE" id="PS50975">
    <property type="entry name" value="ATP_GRASP"/>
    <property type="match status" value="1"/>
</dbReference>
<dbReference type="SUPFAM" id="SSF56059">
    <property type="entry name" value="Glutathione synthetase ATP-binding domain-like"/>
    <property type="match status" value="1"/>
</dbReference>
<feature type="region of interest" description="Disordered" evidence="6">
    <location>
        <begin position="1"/>
        <end position="29"/>
    </location>
</feature>
<dbReference type="EMBL" id="JAEUWV010000022">
    <property type="protein sequence ID" value="MCO6395325.1"/>
    <property type="molecule type" value="Genomic_DNA"/>
</dbReference>
<name>A0AAW5HW90_9CORY</name>
<dbReference type="GO" id="GO:0005524">
    <property type="term" value="F:ATP binding"/>
    <property type="evidence" value="ECO:0007669"/>
    <property type="project" value="UniProtKB-UniRule"/>
</dbReference>
<keyword evidence="1" id="KW-0436">Ligase</keyword>
<dbReference type="InterPro" id="IPR011761">
    <property type="entry name" value="ATP-grasp"/>
</dbReference>
<dbReference type="GO" id="GO:0016874">
    <property type="term" value="F:ligase activity"/>
    <property type="evidence" value="ECO:0007669"/>
    <property type="project" value="UniProtKB-KW"/>
</dbReference>
<evidence type="ECO:0000256" key="4">
    <source>
        <dbReference type="ARBA" id="ARBA00022840"/>
    </source>
</evidence>
<dbReference type="AlphaFoldDB" id="A0AAW5HW90"/>
<accession>A0AAW5HW90</accession>
<reference evidence="8 9" key="1">
    <citation type="submission" date="2021-01" db="EMBL/GenBank/DDBJ databases">
        <title>Identification and Characterization of Corynebacterium sp.</title>
        <authorList>
            <person name="Luo Q."/>
            <person name="Qu P."/>
            <person name="Chen Q."/>
        </authorList>
    </citation>
    <scope>NUCLEOTIDE SEQUENCE [LARGE SCALE GENOMIC DNA]</scope>
    <source>
        <strain evidence="8 9">MC-18</strain>
    </source>
</reference>
<evidence type="ECO:0000256" key="3">
    <source>
        <dbReference type="ARBA" id="ARBA00022755"/>
    </source>
</evidence>
<keyword evidence="3" id="KW-0658">Purine biosynthesis</keyword>
<evidence type="ECO:0000313" key="8">
    <source>
        <dbReference type="EMBL" id="MCO6395325.1"/>
    </source>
</evidence>
<evidence type="ECO:0000256" key="2">
    <source>
        <dbReference type="ARBA" id="ARBA00022741"/>
    </source>
</evidence>
<keyword evidence="9" id="KW-1185">Reference proteome</keyword>
<gene>
    <name evidence="8" type="ORF">JMN37_10160</name>
</gene>
<proteinExistence type="predicted"/>
<dbReference type="PANTHER" id="PTHR43055">
    <property type="entry name" value="FORMATE-DEPENDENT PHOSPHORIBOSYLGLYCINAMIDE FORMYLTRANSFERASE"/>
    <property type="match status" value="1"/>
</dbReference>
<evidence type="ECO:0000256" key="6">
    <source>
        <dbReference type="SAM" id="MobiDB-lite"/>
    </source>
</evidence>
<dbReference type="GO" id="GO:0006164">
    <property type="term" value="P:purine nucleotide biosynthetic process"/>
    <property type="evidence" value="ECO:0007669"/>
    <property type="project" value="UniProtKB-KW"/>
</dbReference>
<dbReference type="PANTHER" id="PTHR43055:SF1">
    <property type="entry name" value="FORMATE-DEPENDENT PHOSPHORIBOSYLGLYCINAMIDE FORMYLTRANSFERASE"/>
    <property type="match status" value="1"/>
</dbReference>
<protein>
    <submittedName>
        <fullName evidence="8">ATP-grasp domain-containing protein</fullName>
    </submittedName>
</protein>
<dbReference type="Gene3D" id="3.30.470.20">
    <property type="entry name" value="ATP-grasp fold, B domain"/>
    <property type="match status" value="1"/>
</dbReference>
<dbReference type="GO" id="GO:0005829">
    <property type="term" value="C:cytosol"/>
    <property type="evidence" value="ECO:0007669"/>
    <property type="project" value="TreeGrafter"/>
</dbReference>
<organism evidence="8 9">
    <name type="scientific">Corynebacterium lipophilum</name>
    <dbReference type="NCBI Taxonomy" id="2804918"/>
    <lineage>
        <taxon>Bacteria</taxon>
        <taxon>Bacillati</taxon>
        <taxon>Actinomycetota</taxon>
        <taxon>Actinomycetes</taxon>
        <taxon>Mycobacteriales</taxon>
        <taxon>Corynebacteriaceae</taxon>
        <taxon>Corynebacterium</taxon>
    </lineage>
</organism>
<dbReference type="Pfam" id="PF02222">
    <property type="entry name" value="ATP-grasp"/>
    <property type="match status" value="1"/>
</dbReference>
<dbReference type="Proteomes" id="UP001205920">
    <property type="component" value="Unassembled WGS sequence"/>
</dbReference>
<keyword evidence="4 5" id="KW-0067">ATP-binding</keyword>
<feature type="domain" description="ATP-grasp" evidence="7">
    <location>
        <begin position="122"/>
        <end position="319"/>
    </location>
</feature>
<evidence type="ECO:0000256" key="5">
    <source>
        <dbReference type="PROSITE-ProRule" id="PRU00409"/>
    </source>
</evidence>
<evidence type="ECO:0000256" key="1">
    <source>
        <dbReference type="ARBA" id="ARBA00022598"/>
    </source>
</evidence>
<dbReference type="GO" id="GO:0046872">
    <property type="term" value="F:metal ion binding"/>
    <property type="evidence" value="ECO:0007669"/>
    <property type="project" value="InterPro"/>
</dbReference>
<sequence length="387" mass="41541">MPEEQQPEQQSEPQQQLDNEPITQLDPARDLRCDPRQVLVLGNSVVEEELAWSFKQLGFDVTHLCTTEIDPEDMQQRYPSLTVAGAGVDSEVLKELEERAGSIVAPSVEAQELCSSREGVRATATDSLGLPTLRCEFVRSPEELEDAALRLGLPVVVKPGRSSEGQGQTVLRSEEDLSVEVVKAWEAAAEVDPEGPVVVERFIEFDFELTILAARSVDPATGELATWFCEPIGTRHERGRLVEAWQPAVLSEAAAGNARSIAARITGALGGQGVYAVEMFVAGDEVYFSDARPRPSLDGLLTRATQRLNQCSLHARAVIGLPIDATLVSPGAMVLVEDVVPSVDGLAKAMSAAETGVRFVDGAAVVTSTGESAQEARDRATLAASRL</sequence>
<dbReference type="Gene3D" id="3.30.1490.20">
    <property type="entry name" value="ATP-grasp fold, A domain"/>
    <property type="match status" value="1"/>
</dbReference>
<feature type="compositionally biased region" description="Low complexity" evidence="6">
    <location>
        <begin position="7"/>
        <end position="16"/>
    </location>
</feature>
<dbReference type="InterPro" id="IPR013815">
    <property type="entry name" value="ATP_grasp_subdomain_1"/>
</dbReference>
<comment type="caution">
    <text evidence="8">The sequence shown here is derived from an EMBL/GenBank/DDBJ whole genome shotgun (WGS) entry which is preliminary data.</text>
</comment>
<dbReference type="InterPro" id="IPR003135">
    <property type="entry name" value="ATP-grasp_carboxylate-amine"/>
</dbReference>
<evidence type="ECO:0000313" key="9">
    <source>
        <dbReference type="Proteomes" id="UP001205920"/>
    </source>
</evidence>